<organism evidence="5 6">
    <name type="scientific">Batrachochytrium salamandrivorans</name>
    <dbReference type="NCBI Taxonomy" id="1357716"/>
    <lineage>
        <taxon>Eukaryota</taxon>
        <taxon>Fungi</taxon>
        <taxon>Fungi incertae sedis</taxon>
        <taxon>Chytridiomycota</taxon>
        <taxon>Chytridiomycota incertae sedis</taxon>
        <taxon>Chytridiomycetes</taxon>
        <taxon>Rhizophydiales</taxon>
        <taxon>Rhizophydiales incertae sedis</taxon>
        <taxon>Batrachochytrium</taxon>
    </lineage>
</organism>
<proteinExistence type="predicted"/>
<evidence type="ECO:0000313" key="5">
    <source>
        <dbReference type="EMBL" id="KAH6600100.1"/>
    </source>
</evidence>
<feature type="repeat" description="ANK" evidence="4">
    <location>
        <begin position="296"/>
        <end position="328"/>
    </location>
</feature>
<evidence type="ECO:0000256" key="4">
    <source>
        <dbReference type="PROSITE-ProRule" id="PRU00023"/>
    </source>
</evidence>
<reference evidence="5 6" key="1">
    <citation type="submission" date="2021-02" db="EMBL/GenBank/DDBJ databases">
        <title>Variation within the Batrachochytrium salamandrivorans European outbreak.</title>
        <authorList>
            <person name="Kelly M."/>
            <person name="Pasmans F."/>
            <person name="Shea T.P."/>
            <person name="Munoz J.F."/>
            <person name="Carranza S."/>
            <person name="Cuomo C.A."/>
            <person name="Martel A."/>
        </authorList>
    </citation>
    <scope>NUCLEOTIDE SEQUENCE [LARGE SCALE GENOMIC DNA]</scope>
    <source>
        <strain evidence="5 6">AMFP18/2</strain>
    </source>
</reference>
<dbReference type="InterPro" id="IPR002110">
    <property type="entry name" value="Ankyrin_rpt"/>
</dbReference>
<evidence type="ECO:0000313" key="6">
    <source>
        <dbReference type="Proteomes" id="UP001648503"/>
    </source>
</evidence>
<dbReference type="PANTHER" id="PTHR24161:SF85">
    <property type="entry name" value="PALMITOYLTRANSFERASE HIP14"/>
    <property type="match status" value="1"/>
</dbReference>
<dbReference type="EC" id="2.3.1.225" evidence="1"/>
<evidence type="ECO:0000256" key="2">
    <source>
        <dbReference type="ARBA" id="ARBA00022737"/>
    </source>
</evidence>
<dbReference type="SUPFAM" id="SSF48403">
    <property type="entry name" value="Ankyrin repeat"/>
    <property type="match status" value="1"/>
</dbReference>
<dbReference type="PANTHER" id="PTHR24161">
    <property type="entry name" value="ANK_REP_REGION DOMAIN-CONTAINING PROTEIN-RELATED"/>
    <property type="match status" value="1"/>
</dbReference>
<comment type="caution">
    <text evidence="5">The sequence shown here is derived from an EMBL/GenBank/DDBJ whole genome shotgun (WGS) entry which is preliminary data.</text>
</comment>
<dbReference type="Proteomes" id="UP001648503">
    <property type="component" value="Unassembled WGS sequence"/>
</dbReference>
<dbReference type="Gene3D" id="1.25.40.20">
    <property type="entry name" value="Ankyrin repeat-containing domain"/>
    <property type="match status" value="3"/>
</dbReference>
<gene>
    <name evidence="5" type="ORF">BASA50_002558</name>
</gene>
<evidence type="ECO:0000256" key="1">
    <source>
        <dbReference type="ARBA" id="ARBA00012210"/>
    </source>
</evidence>
<keyword evidence="6" id="KW-1185">Reference proteome</keyword>
<protein>
    <recommendedName>
        <fullName evidence="1">protein S-acyltransferase</fullName>
        <ecNumber evidence="1">2.3.1.225</ecNumber>
    </recommendedName>
</protein>
<feature type="repeat" description="ANK" evidence="4">
    <location>
        <begin position="386"/>
        <end position="418"/>
    </location>
</feature>
<feature type="repeat" description="ANK" evidence="4">
    <location>
        <begin position="356"/>
        <end position="388"/>
    </location>
</feature>
<dbReference type="PROSITE" id="PS50297">
    <property type="entry name" value="ANK_REP_REGION"/>
    <property type="match status" value="2"/>
</dbReference>
<evidence type="ECO:0000256" key="3">
    <source>
        <dbReference type="ARBA" id="ARBA00023043"/>
    </source>
</evidence>
<dbReference type="PROSITE" id="PS50088">
    <property type="entry name" value="ANK_REPEAT"/>
    <property type="match status" value="4"/>
</dbReference>
<dbReference type="EMBL" id="JAFCIX010000048">
    <property type="protein sequence ID" value="KAH6600100.1"/>
    <property type="molecule type" value="Genomic_DNA"/>
</dbReference>
<dbReference type="InterPro" id="IPR036770">
    <property type="entry name" value="Ankyrin_rpt-contain_sf"/>
</dbReference>
<sequence length="556" mass="61306">MQVTGFDEPIFLDSQKKLSLLHRLPSELKELIFLGSCNRRLALTCHSFWSISQEPVVIAKSLLYRHGIWTPWLMTTDLHSPNQQTKYQNNTQNQDQISILASTNRSGDDLHQSHQLRAHKQRLATIVGAHYYPPGRILTTNSEQWISVVEDPQFTQDIALMIFDMHMDDDLYVEIATEHASMHGYLQLMKWLLPLAPTSSSRIGSGVTLLEADLAASNRIISTDSTFSSDITNYDIPSSHLPIASTGNYTKVPTLPTNTGLSQRLRDAALVQSCLFGHTQIASLLLLEGCARSSTDTGSALSMAAKYGHEECVRLLLAHSADVHADDDYALCWAARHGYTLIVQILLEAGADIHARRGCALNWAAEHGHDTTTRALIAAGADIHSNDDYALRWSCVRGQMDIATLLISHGANVHAVQDFSFRNAVKFGHLELVKILIAAGADVRACEDEAVKWALQHAHVKMLDVLCEAVQDLSVDYHDRIDECHAGNSFYIIDPDIDGDVEDVGATLTTTTAAATSDDTYTSDLPLNGDEVLRTISIQDPGIQNNPTELTVHQND</sequence>
<dbReference type="SMART" id="SM00248">
    <property type="entry name" value="ANK"/>
    <property type="match status" value="6"/>
</dbReference>
<name>A0ABQ8FKY8_9FUNG</name>
<dbReference type="Pfam" id="PF13637">
    <property type="entry name" value="Ank_4"/>
    <property type="match status" value="1"/>
</dbReference>
<keyword evidence="3 4" id="KW-0040">ANK repeat</keyword>
<keyword evidence="2" id="KW-0677">Repeat</keyword>
<feature type="repeat" description="ANK" evidence="4">
    <location>
        <begin position="326"/>
        <end position="358"/>
    </location>
</feature>
<accession>A0ABQ8FKY8</accession>
<dbReference type="Pfam" id="PF12796">
    <property type="entry name" value="Ank_2"/>
    <property type="match status" value="1"/>
</dbReference>